<dbReference type="Gene3D" id="3.30.70.330">
    <property type="match status" value="1"/>
</dbReference>
<feature type="region of interest" description="Disordered" evidence="5">
    <location>
        <begin position="275"/>
        <end position="484"/>
    </location>
</feature>
<dbReference type="GO" id="GO:0005737">
    <property type="term" value="C:cytoplasm"/>
    <property type="evidence" value="ECO:0007669"/>
    <property type="project" value="TreeGrafter"/>
</dbReference>
<evidence type="ECO:0000313" key="7">
    <source>
        <dbReference type="EMBL" id="KAK0403891.1"/>
    </source>
</evidence>
<feature type="compositionally biased region" description="Polar residues" evidence="5">
    <location>
        <begin position="65"/>
        <end position="78"/>
    </location>
</feature>
<accession>A0AA39LN70</accession>
<dbReference type="GO" id="GO:0045727">
    <property type="term" value="P:positive regulation of translation"/>
    <property type="evidence" value="ECO:0007669"/>
    <property type="project" value="TreeGrafter"/>
</dbReference>
<comment type="subcellular location">
    <subcellularLocation>
        <location evidence="1">Nucleus</location>
    </subcellularLocation>
</comment>
<dbReference type="GO" id="GO:0005730">
    <property type="term" value="C:nucleolus"/>
    <property type="evidence" value="ECO:0007669"/>
    <property type="project" value="TreeGrafter"/>
</dbReference>
<dbReference type="InterPro" id="IPR005120">
    <property type="entry name" value="UPF3_dom"/>
</dbReference>
<dbReference type="Pfam" id="PF03467">
    <property type="entry name" value="Smg4_UPF3"/>
    <property type="match status" value="1"/>
</dbReference>
<dbReference type="PANTHER" id="PTHR13112">
    <property type="entry name" value="UPF3 REGULATOR OF NONSENSE TRANSCRIPTS-LIKE PROTEIN"/>
    <property type="match status" value="1"/>
</dbReference>
<organism evidence="7 8">
    <name type="scientific">Steinernema hermaphroditum</name>
    <dbReference type="NCBI Taxonomy" id="289476"/>
    <lineage>
        <taxon>Eukaryota</taxon>
        <taxon>Metazoa</taxon>
        <taxon>Ecdysozoa</taxon>
        <taxon>Nematoda</taxon>
        <taxon>Chromadorea</taxon>
        <taxon>Rhabditida</taxon>
        <taxon>Tylenchina</taxon>
        <taxon>Panagrolaimomorpha</taxon>
        <taxon>Strongyloidoidea</taxon>
        <taxon>Steinernematidae</taxon>
        <taxon>Steinernema</taxon>
    </lineage>
</organism>
<dbReference type="PANTHER" id="PTHR13112:SF0">
    <property type="entry name" value="FI21285P1"/>
    <property type="match status" value="1"/>
</dbReference>
<keyword evidence="8" id="KW-1185">Reference proteome</keyword>
<dbReference type="AlphaFoldDB" id="A0AA39LN70"/>
<evidence type="ECO:0000259" key="6">
    <source>
        <dbReference type="Pfam" id="PF03467"/>
    </source>
</evidence>
<feature type="domain" description="UPF3" evidence="6">
    <location>
        <begin position="100"/>
        <end position="262"/>
    </location>
</feature>
<evidence type="ECO:0000256" key="2">
    <source>
        <dbReference type="ARBA" id="ARBA00005991"/>
    </source>
</evidence>
<evidence type="ECO:0000313" key="8">
    <source>
        <dbReference type="Proteomes" id="UP001175271"/>
    </source>
</evidence>
<evidence type="ECO:0000256" key="1">
    <source>
        <dbReference type="ARBA" id="ARBA00004123"/>
    </source>
</evidence>
<dbReference type="SUPFAM" id="SSF54928">
    <property type="entry name" value="RNA-binding domain, RBD"/>
    <property type="match status" value="1"/>
</dbReference>
<keyword evidence="4" id="KW-0539">Nucleus</keyword>
<feature type="compositionally biased region" description="Low complexity" evidence="5">
    <location>
        <begin position="418"/>
        <end position="440"/>
    </location>
</feature>
<dbReference type="GO" id="GO:0003729">
    <property type="term" value="F:mRNA binding"/>
    <property type="evidence" value="ECO:0007669"/>
    <property type="project" value="TreeGrafter"/>
</dbReference>
<feature type="region of interest" description="Disordered" evidence="5">
    <location>
        <begin position="65"/>
        <end position="90"/>
    </location>
</feature>
<keyword evidence="3" id="KW-0866">Nonsense-mediated mRNA decay</keyword>
<evidence type="ECO:0000256" key="3">
    <source>
        <dbReference type="ARBA" id="ARBA00023161"/>
    </source>
</evidence>
<dbReference type="InterPro" id="IPR012677">
    <property type="entry name" value="Nucleotide-bd_a/b_plait_sf"/>
</dbReference>
<dbReference type="Proteomes" id="UP001175271">
    <property type="component" value="Unassembled WGS sequence"/>
</dbReference>
<dbReference type="EMBL" id="JAUCMV010000004">
    <property type="protein sequence ID" value="KAK0403891.1"/>
    <property type="molecule type" value="Genomic_DNA"/>
</dbReference>
<reference evidence="7" key="1">
    <citation type="submission" date="2023-06" db="EMBL/GenBank/DDBJ databases">
        <title>Genomic analysis of the entomopathogenic nematode Steinernema hermaphroditum.</title>
        <authorList>
            <person name="Schwarz E.M."/>
            <person name="Heppert J.K."/>
            <person name="Baniya A."/>
            <person name="Schwartz H.T."/>
            <person name="Tan C.-H."/>
            <person name="Antoshechkin I."/>
            <person name="Sternberg P.W."/>
            <person name="Goodrich-Blair H."/>
            <person name="Dillman A.R."/>
        </authorList>
    </citation>
    <scope>NUCLEOTIDE SEQUENCE</scope>
    <source>
        <strain evidence="7">PS9179</strain>
        <tissue evidence="7">Whole animal</tissue>
    </source>
</reference>
<gene>
    <name evidence="7" type="ORF">QR680_017180</name>
</gene>
<comment type="similarity">
    <text evidence="2">Belongs to the RENT3 family.</text>
</comment>
<dbReference type="InterPro" id="IPR039722">
    <property type="entry name" value="Upf3"/>
</dbReference>
<sequence length="484" mass="54536">MMHVTESDHSFHAGDLVLSGGRLYLLLKRTVRKHCVVATADSTDKNKPENCFSDRSLIALHEVTMSSQKQPTAPQSKTVKGRGSNHYNATVKEPTTKEKPLKIVLRRLPMHMTWDDLQIQLAPIPKYIYHRFCAADKRLRPNAFARAYFAFRSRQDAIKFRDRFNGYVFMDKNGYESTGIVELAPNYNIPTTDRSEAKENDYKSGTMENDPEFKIFAAEYNKPQEKRKVDFEAIIKKVDERERQIKDGEIKETPLTDFIIQRTVDRIRRIAEKKRVRDEKFGSSRGKARGWFAETKKAPVSTPTPEKEKKPAYPKAEKKAKHVDKEKPPRAEPNPNGNRRERRAAAALERRQAKGAAPANAKVEILKKPQPAASPAIRETTEKAASSKEKTIVIPCGKGGKDQPRRTLVFKSTKRDNATSTPAQAANSSSASTPSSSVSTIGRSKGPKRDRPAPSGRPIRNKDRPERALYQPGQRRRGEAAPAP</sequence>
<dbReference type="InterPro" id="IPR035979">
    <property type="entry name" value="RBD_domain_sf"/>
</dbReference>
<name>A0AA39LN70_9BILA</name>
<evidence type="ECO:0000256" key="5">
    <source>
        <dbReference type="SAM" id="MobiDB-lite"/>
    </source>
</evidence>
<protein>
    <recommendedName>
        <fullName evidence="6">UPF3 domain-containing protein</fullName>
    </recommendedName>
</protein>
<feature type="compositionally biased region" description="Basic and acidic residues" evidence="5">
    <location>
        <begin position="379"/>
        <end position="391"/>
    </location>
</feature>
<feature type="compositionally biased region" description="Basic and acidic residues" evidence="5">
    <location>
        <begin position="305"/>
        <end position="330"/>
    </location>
</feature>
<comment type="caution">
    <text evidence="7">The sequence shown here is derived from an EMBL/GenBank/DDBJ whole genome shotgun (WGS) entry which is preliminary data.</text>
</comment>
<dbReference type="GO" id="GO:0000184">
    <property type="term" value="P:nuclear-transcribed mRNA catabolic process, nonsense-mediated decay"/>
    <property type="evidence" value="ECO:0007669"/>
    <property type="project" value="UniProtKB-KW"/>
</dbReference>
<evidence type="ECO:0000256" key="4">
    <source>
        <dbReference type="ARBA" id="ARBA00023242"/>
    </source>
</evidence>
<proteinExistence type="inferred from homology"/>